<keyword evidence="2" id="KW-1185">Reference proteome</keyword>
<protein>
    <submittedName>
        <fullName evidence="1">Uncharacterized protein</fullName>
    </submittedName>
</protein>
<organism evidence="1 2">
    <name type="scientific">Massilia violaceinigra</name>
    <dbReference type="NCBI Taxonomy" id="2045208"/>
    <lineage>
        <taxon>Bacteria</taxon>
        <taxon>Pseudomonadati</taxon>
        <taxon>Pseudomonadota</taxon>
        <taxon>Betaproteobacteria</taxon>
        <taxon>Burkholderiales</taxon>
        <taxon>Oxalobacteraceae</taxon>
        <taxon>Telluria group</taxon>
        <taxon>Massilia</taxon>
    </lineage>
</organism>
<reference evidence="1 2" key="1">
    <citation type="submission" date="2020-10" db="EMBL/GenBank/DDBJ databases">
        <title>Genome analysis of Massilia species.</title>
        <authorList>
            <person name="Jung D.-H."/>
        </authorList>
    </citation>
    <scope>NUCLEOTIDE SEQUENCE [LARGE SCALE GENOMIC DNA]</scope>
    <source>
        <strain evidence="2">sipir</strain>
    </source>
</reference>
<accession>A0ABY4A7P5</accession>
<name>A0ABY4A7P5_9BURK</name>
<proteinExistence type="predicted"/>
<sequence length="65" mass="6932">MTALQKAKGEVSLLIGFSQGPLHVPSLKTAVPERSALAISTVITQAKVPNMRVINAVPTVFMFLL</sequence>
<evidence type="ECO:0000313" key="2">
    <source>
        <dbReference type="Proteomes" id="UP000831532"/>
    </source>
</evidence>
<evidence type="ECO:0000313" key="1">
    <source>
        <dbReference type="EMBL" id="UOD30799.1"/>
    </source>
</evidence>
<gene>
    <name evidence="1" type="ORF">INH39_03410</name>
</gene>
<dbReference type="Proteomes" id="UP000831532">
    <property type="component" value="Chromosome"/>
</dbReference>
<dbReference type="RefSeq" id="WP_243492021.1">
    <property type="nucleotide sequence ID" value="NZ_CP063361.1"/>
</dbReference>
<dbReference type="EMBL" id="CP063361">
    <property type="protein sequence ID" value="UOD30799.1"/>
    <property type="molecule type" value="Genomic_DNA"/>
</dbReference>